<evidence type="ECO:0000313" key="7">
    <source>
        <dbReference type="Proteomes" id="UP000236664"/>
    </source>
</evidence>
<keyword evidence="7" id="KW-1185">Reference proteome</keyword>
<dbReference type="SUPFAM" id="SSF52540">
    <property type="entry name" value="P-loop containing nucleoside triphosphate hydrolases"/>
    <property type="match status" value="1"/>
</dbReference>
<feature type="compositionally biased region" description="Polar residues" evidence="3">
    <location>
        <begin position="439"/>
        <end position="449"/>
    </location>
</feature>
<keyword evidence="2" id="KW-0342">GTP-binding</keyword>
<dbReference type="OrthoDB" id="5061070at2759"/>
<dbReference type="PRINTS" id="PR00195">
    <property type="entry name" value="DYNAMIN"/>
</dbReference>
<dbReference type="Pfam" id="PF01031">
    <property type="entry name" value="Dynamin_M"/>
    <property type="match status" value="1"/>
</dbReference>
<dbReference type="GO" id="GO:0008017">
    <property type="term" value="F:microtubule binding"/>
    <property type="evidence" value="ECO:0007669"/>
    <property type="project" value="TreeGrafter"/>
</dbReference>
<dbReference type="InterPro" id="IPR000375">
    <property type="entry name" value="Dynamin_stalk"/>
</dbReference>
<evidence type="ECO:0008006" key="8">
    <source>
        <dbReference type="Google" id="ProtNLM"/>
    </source>
</evidence>
<evidence type="ECO:0000259" key="4">
    <source>
        <dbReference type="PROSITE" id="PS51388"/>
    </source>
</evidence>
<dbReference type="GO" id="GO:0016020">
    <property type="term" value="C:membrane"/>
    <property type="evidence" value="ECO:0007669"/>
    <property type="project" value="TreeGrafter"/>
</dbReference>
<keyword evidence="1" id="KW-0547">Nucleotide-binding</keyword>
<dbReference type="GO" id="GO:0006897">
    <property type="term" value="P:endocytosis"/>
    <property type="evidence" value="ECO:0007669"/>
    <property type="project" value="TreeGrafter"/>
</dbReference>
<dbReference type="Proteomes" id="UP000236664">
    <property type="component" value="Unassembled WGS sequence"/>
</dbReference>
<evidence type="ECO:0000259" key="5">
    <source>
        <dbReference type="PROSITE" id="PS51718"/>
    </source>
</evidence>
<feature type="compositionally biased region" description="Low complexity" evidence="3">
    <location>
        <begin position="453"/>
        <end position="468"/>
    </location>
</feature>
<dbReference type="GO" id="GO:0048312">
    <property type="term" value="P:intracellular distribution of mitochondria"/>
    <property type="evidence" value="ECO:0007669"/>
    <property type="project" value="TreeGrafter"/>
</dbReference>
<dbReference type="InterPro" id="IPR030381">
    <property type="entry name" value="G_DYNAMIN_dom"/>
</dbReference>
<organism evidence="6 7">
    <name type="scientific">Gibberella nygamai</name>
    <name type="common">Bean root rot disease fungus</name>
    <name type="synonym">Fusarium nygamai</name>
    <dbReference type="NCBI Taxonomy" id="42673"/>
    <lineage>
        <taxon>Eukaryota</taxon>
        <taxon>Fungi</taxon>
        <taxon>Dikarya</taxon>
        <taxon>Ascomycota</taxon>
        <taxon>Pezizomycotina</taxon>
        <taxon>Sordariomycetes</taxon>
        <taxon>Hypocreomycetidae</taxon>
        <taxon>Hypocreales</taxon>
        <taxon>Nectriaceae</taxon>
        <taxon>Fusarium</taxon>
        <taxon>Fusarium fujikuroi species complex</taxon>
    </lineage>
</organism>
<gene>
    <name evidence="6" type="ORF">FNYG_07851</name>
</gene>
<dbReference type="AlphaFoldDB" id="A0A2K0W935"/>
<dbReference type="GO" id="GO:0016559">
    <property type="term" value="P:peroxisome fission"/>
    <property type="evidence" value="ECO:0007669"/>
    <property type="project" value="TreeGrafter"/>
</dbReference>
<dbReference type="Gene3D" id="3.40.50.300">
    <property type="entry name" value="P-loop containing nucleotide triphosphate hydrolases"/>
    <property type="match status" value="1"/>
</dbReference>
<dbReference type="InterPro" id="IPR027417">
    <property type="entry name" value="P-loop_NTPase"/>
</dbReference>
<dbReference type="SMART" id="SM00053">
    <property type="entry name" value="DYNc"/>
    <property type="match status" value="1"/>
</dbReference>
<dbReference type="GO" id="GO:0005525">
    <property type="term" value="F:GTP binding"/>
    <property type="evidence" value="ECO:0007669"/>
    <property type="project" value="InterPro"/>
</dbReference>
<dbReference type="PANTHER" id="PTHR11566">
    <property type="entry name" value="DYNAMIN"/>
    <property type="match status" value="1"/>
</dbReference>
<reference evidence="6 7" key="1">
    <citation type="submission" date="2017-06" db="EMBL/GenBank/DDBJ databases">
        <title>Genome of Fusarium nygamai isolate CS10214.</title>
        <authorList>
            <person name="Gardiner D.M."/>
            <person name="Obanor F."/>
            <person name="Kazan K."/>
        </authorList>
    </citation>
    <scope>NUCLEOTIDE SEQUENCE [LARGE SCALE GENOMIC DNA]</scope>
    <source>
        <strain evidence="6 7">CS10214</strain>
    </source>
</reference>
<dbReference type="STRING" id="42673.A0A2K0W935"/>
<dbReference type="GO" id="GO:0003924">
    <property type="term" value="F:GTPase activity"/>
    <property type="evidence" value="ECO:0007669"/>
    <property type="project" value="InterPro"/>
</dbReference>
<comment type="caution">
    <text evidence="6">The sequence shown here is derived from an EMBL/GenBank/DDBJ whole genome shotgun (WGS) entry which is preliminary data.</text>
</comment>
<dbReference type="Pfam" id="PF00350">
    <property type="entry name" value="Dynamin_N"/>
    <property type="match status" value="1"/>
</dbReference>
<dbReference type="InterPro" id="IPR001401">
    <property type="entry name" value="Dynamin_GTPase"/>
</dbReference>
<dbReference type="GO" id="GO:0005874">
    <property type="term" value="C:microtubule"/>
    <property type="evidence" value="ECO:0007669"/>
    <property type="project" value="TreeGrafter"/>
</dbReference>
<dbReference type="PANTHER" id="PTHR11566:SF149">
    <property type="entry name" value="GTPASE, PUTATIVE (AFU_ORTHOLOGUE AFUA_6G11890)-RELATED"/>
    <property type="match status" value="1"/>
</dbReference>
<dbReference type="EMBL" id="MTQA01000097">
    <property type="protein sequence ID" value="PNP78810.1"/>
    <property type="molecule type" value="Genomic_DNA"/>
</dbReference>
<dbReference type="CDD" id="cd08771">
    <property type="entry name" value="DLP_1"/>
    <property type="match status" value="1"/>
</dbReference>
<dbReference type="InterPro" id="IPR022812">
    <property type="entry name" value="Dynamin"/>
</dbReference>
<proteinExistence type="predicted"/>
<evidence type="ECO:0000256" key="2">
    <source>
        <dbReference type="ARBA" id="ARBA00023134"/>
    </source>
</evidence>
<evidence type="ECO:0000256" key="3">
    <source>
        <dbReference type="SAM" id="MobiDB-lite"/>
    </source>
</evidence>
<dbReference type="PROSITE" id="PS51718">
    <property type="entry name" value="G_DYNAMIN_2"/>
    <property type="match status" value="1"/>
</dbReference>
<feature type="region of interest" description="Disordered" evidence="3">
    <location>
        <begin position="429"/>
        <end position="469"/>
    </location>
</feature>
<protein>
    <recommendedName>
        <fullName evidence="8">GED domain-containing protein</fullName>
    </recommendedName>
</protein>
<evidence type="ECO:0000313" key="6">
    <source>
        <dbReference type="EMBL" id="PNP78810.1"/>
    </source>
</evidence>
<feature type="domain" description="GED" evidence="4">
    <location>
        <begin position="686"/>
        <end position="777"/>
    </location>
</feature>
<evidence type="ECO:0000256" key="1">
    <source>
        <dbReference type="ARBA" id="ARBA00022741"/>
    </source>
</evidence>
<dbReference type="InterPro" id="IPR020850">
    <property type="entry name" value="GED_dom"/>
</dbReference>
<dbReference type="InterPro" id="IPR045063">
    <property type="entry name" value="Dynamin_N"/>
</dbReference>
<dbReference type="GO" id="GO:0005739">
    <property type="term" value="C:mitochondrion"/>
    <property type="evidence" value="ECO:0007669"/>
    <property type="project" value="TreeGrafter"/>
</dbReference>
<dbReference type="PROSITE" id="PS51388">
    <property type="entry name" value="GED"/>
    <property type="match status" value="1"/>
</dbReference>
<sequence length="804" mass="89718">MSDQGDEAASVPLDQQAFSQLDALQSSLLDAIDSLRMLETPKEIPLPQLIVVGNQNCGKSSVLESISRVSFGVNHFVCTRFPTELILRRASTSLAKVTIKPGRSHGPSFGLEPTFLRTSFDPERLPELTREAEMAMGIRDENGLVSGFSDDTLRIEISGPGLPNLTLVDLPGLFESANKDQSLAEKTKVEKIVKRYMKDKRSIILVVVSGGHDPSCQSGPNLAEHYDKGGERTLGILTRIDSLEPGPGQELFLRCAKNDYINFSLGWHALRNRTPKERANQIPNAARDSLEEDFFSQPPWDEIPNADKGIKSLRNRLSKLLLDHVRGHLPNLIAEARMARTRRIREKTALGVPLLTYREQRNYLSTSAKGFQDVTERALDGKYDHAVFGYLGDDSRDSQDARLRAKIREMNRLFGQLLLNAGRKFQVDERADEDEEGDQGTNRSGQSNEENSDTSSDIHSLSSHGESSNVFADEDDEFHHGAVGQDSGISATFLQVSTVSKFYTHPRPTPVTRKQMESSVLKYVATWRGSEGHGDTNTALTKEVFKVQTSPWESIVENHSKALWEACERFVDLALDQTVHAPVRQKVKGKIIKPAMQQLRKLFFEKREEILTSHRNIDPSCYDGFINHHALAIQSNKLAERLGHWAMDNSARNDEKNGVTERHKGTENVSEGIYANFPLEMEQFSAARTVDLATLCLEMTTINLANTFTIMAVENCLIPGLRNLFSDTTIGEMAESIIAEITSDTPIVANRRKQLSEEIKILTGALKVFYRHERSAAGTLDVADVLDENIESDDNNLGNEHHDD</sequence>
<name>A0A2K0W935_GIBNY</name>
<feature type="domain" description="Dynamin-type G" evidence="5">
    <location>
        <begin position="43"/>
        <end position="330"/>
    </location>
</feature>
<accession>A0A2K0W935</accession>
<dbReference type="GO" id="GO:0000266">
    <property type="term" value="P:mitochondrial fission"/>
    <property type="evidence" value="ECO:0007669"/>
    <property type="project" value="TreeGrafter"/>
</dbReference>